<protein>
    <submittedName>
        <fullName evidence="3">Dinucleotide-utilizing enzyme involved in molybdopterin and thiamine biosynthesis ThiF</fullName>
    </submittedName>
</protein>
<dbReference type="InParanoid" id="A0A1Q6DU45"/>
<accession>A0A1Q6DU45</accession>
<dbReference type="GO" id="GO:0008641">
    <property type="term" value="F:ubiquitin-like modifier activating enzyme activity"/>
    <property type="evidence" value="ECO:0007669"/>
    <property type="project" value="InterPro"/>
</dbReference>
<proteinExistence type="inferred from homology"/>
<dbReference type="Pfam" id="PF00899">
    <property type="entry name" value="ThiF"/>
    <property type="match status" value="1"/>
</dbReference>
<organism evidence="3 4">
    <name type="scientific">Methanohalarchaeum thermophilum</name>
    <dbReference type="NCBI Taxonomy" id="1903181"/>
    <lineage>
        <taxon>Archaea</taxon>
        <taxon>Methanobacteriati</taxon>
        <taxon>Methanobacteriota</taxon>
        <taxon>Methanonatronarchaeia</taxon>
        <taxon>Methanonatronarchaeales</taxon>
        <taxon>Methanonatronarchaeaceae</taxon>
        <taxon>Candidatus Methanohalarchaeum</taxon>
    </lineage>
</organism>
<dbReference type="GO" id="GO:0005737">
    <property type="term" value="C:cytoplasm"/>
    <property type="evidence" value="ECO:0007669"/>
    <property type="project" value="TreeGrafter"/>
</dbReference>
<dbReference type="SUPFAM" id="SSF69572">
    <property type="entry name" value="Activating enzymes of the ubiquitin-like proteins"/>
    <property type="match status" value="1"/>
</dbReference>
<dbReference type="Gene3D" id="3.40.50.720">
    <property type="entry name" value="NAD(P)-binding Rossmann-like Domain"/>
    <property type="match status" value="1"/>
</dbReference>
<keyword evidence="4" id="KW-1185">Reference proteome</keyword>
<evidence type="ECO:0000256" key="1">
    <source>
        <dbReference type="ARBA" id="ARBA00009919"/>
    </source>
</evidence>
<gene>
    <name evidence="3" type="ORF">BTN85_0343</name>
</gene>
<dbReference type="GO" id="GO:0004792">
    <property type="term" value="F:thiosulfate-cyanide sulfurtransferase activity"/>
    <property type="evidence" value="ECO:0007669"/>
    <property type="project" value="TreeGrafter"/>
</dbReference>
<dbReference type="Proteomes" id="UP000185744">
    <property type="component" value="Unassembled WGS sequence"/>
</dbReference>
<comment type="similarity">
    <text evidence="1">Belongs to the HesA/MoeB/ThiF family.</text>
</comment>
<dbReference type="PANTHER" id="PTHR10953:SF102">
    <property type="entry name" value="ADENYLYLTRANSFERASE AND SULFURTRANSFERASE MOCS3"/>
    <property type="match status" value="1"/>
</dbReference>
<dbReference type="AlphaFoldDB" id="A0A1Q6DU45"/>
<dbReference type="FunFam" id="3.40.50.720:FF:000080">
    <property type="entry name" value="Thiazole biosynthesis adenylyltransferase ThiF"/>
    <property type="match status" value="1"/>
</dbReference>
<dbReference type="InterPro" id="IPR045886">
    <property type="entry name" value="ThiF/MoeB/HesA"/>
</dbReference>
<comment type="caution">
    <text evidence="3">The sequence shown here is derived from an EMBL/GenBank/DDBJ whole genome shotgun (WGS) entry which is preliminary data.</text>
</comment>
<dbReference type="InterPro" id="IPR035985">
    <property type="entry name" value="Ubiquitin-activating_enz"/>
</dbReference>
<dbReference type="STRING" id="1903181.BTN85_0343"/>
<feature type="domain" description="THIF-type NAD/FAD binding fold" evidence="2">
    <location>
        <begin position="11"/>
        <end position="240"/>
    </location>
</feature>
<dbReference type="CDD" id="cd00757">
    <property type="entry name" value="ThiF_MoeB_HesA_family"/>
    <property type="match status" value="1"/>
</dbReference>
<evidence type="ECO:0000313" key="3">
    <source>
        <dbReference type="EMBL" id="OKY77867.1"/>
    </source>
</evidence>
<reference evidence="3" key="1">
    <citation type="submission" date="2016-12" db="EMBL/GenBank/DDBJ databases">
        <title>Discovery of methanogenic haloarchaea.</title>
        <authorList>
            <person name="Sorokin D.Y."/>
            <person name="Makarova K.S."/>
            <person name="Abbas B."/>
            <person name="Ferrer M."/>
            <person name="Golyshin P.N."/>
        </authorList>
    </citation>
    <scope>NUCLEOTIDE SEQUENCE [LARGE SCALE GENOMIC DNA]</scope>
    <source>
        <strain evidence="3">HMET1</strain>
    </source>
</reference>
<name>A0A1Q6DU45_METT1</name>
<dbReference type="PANTHER" id="PTHR10953">
    <property type="entry name" value="UBIQUITIN-ACTIVATING ENZYME E1"/>
    <property type="match status" value="1"/>
</dbReference>
<evidence type="ECO:0000259" key="2">
    <source>
        <dbReference type="Pfam" id="PF00899"/>
    </source>
</evidence>
<dbReference type="GO" id="GO:0016779">
    <property type="term" value="F:nucleotidyltransferase activity"/>
    <property type="evidence" value="ECO:0007669"/>
    <property type="project" value="TreeGrafter"/>
</dbReference>
<evidence type="ECO:0000313" key="4">
    <source>
        <dbReference type="Proteomes" id="UP000185744"/>
    </source>
</evidence>
<dbReference type="InterPro" id="IPR000594">
    <property type="entry name" value="ThiF_NAD_FAD-bd"/>
</dbReference>
<sequence>MKLSKEEKERYSRQLPVLKEKGQEKVNDLKVLVSGVGGIGGTAAEYLVRLGIGEIRLLDPDTVELSNLNRQILYNKDDIGRNKVDVAFEKLKKVNPNVDIEPIPEKLRRDNLHEIFGDMDAFVDGLDNMQARYLANKECVKKDIPYFHAACEGFESRLTTIIPNETPCLNCIYGGKIEIKEKEYEPTVGVVPGKIGIIEVEQLIKYFLDLKGLFKDKLVIFDEKNIKPRIIDLRKKKNCEVCGSID</sequence>
<dbReference type="EMBL" id="MSDW01000001">
    <property type="protein sequence ID" value="OKY77867.1"/>
    <property type="molecule type" value="Genomic_DNA"/>
</dbReference>